<accession>A0A1I7TFC4</accession>
<keyword evidence="1" id="KW-1185">Reference proteome</keyword>
<organism evidence="1 2">
    <name type="scientific">Caenorhabditis tropicalis</name>
    <dbReference type="NCBI Taxonomy" id="1561998"/>
    <lineage>
        <taxon>Eukaryota</taxon>
        <taxon>Metazoa</taxon>
        <taxon>Ecdysozoa</taxon>
        <taxon>Nematoda</taxon>
        <taxon>Chromadorea</taxon>
        <taxon>Rhabditida</taxon>
        <taxon>Rhabditina</taxon>
        <taxon>Rhabditomorpha</taxon>
        <taxon>Rhabditoidea</taxon>
        <taxon>Rhabditidae</taxon>
        <taxon>Peloderinae</taxon>
        <taxon>Caenorhabditis</taxon>
    </lineage>
</organism>
<dbReference type="AlphaFoldDB" id="A0A1I7TFC4"/>
<evidence type="ECO:0000313" key="1">
    <source>
        <dbReference type="Proteomes" id="UP000095282"/>
    </source>
</evidence>
<name>A0A1I7TFC4_9PELO</name>
<proteinExistence type="predicted"/>
<dbReference type="WBParaSite" id="Csp11.Scaffold60.g394.t1">
    <property type="protein sequence ID" value="Csp11.Scaffold60.g394.t1"/>
    <property type="gene ID" value="Csp11.Scaffold60.g394"/>
</dbReference>
<reference evidence="2" key="1">
    <citation type="submission" date="2016-11" db="UniProtKB">
        <authorList>
            <consortium name="WormBaseParasite"/>
        </authorList>
    </citation>
    <scope>IDENTIFICATION</scope>
</reference>
<protein>
    <submittedName>
        <fullName evidence="2">Uncharacterized protein</fullName>
    </submittedName>
</protein>
<evidence type="ECO:0000313" key="2">
    <source>
        <dbReference type="WBParaSite" id="Csp11.Scaffold60.g394.t1"/>
    </source>
</evidence>
<sequence>MILYSQISIMFQLSKNFEKRKELLYKEKWWSHTLAFLYFLTKNTIGYETSIMINLSFLLFYTFTSKHE</sequence>
<dbReference type="Proteomes" id="UP000095282">
    <property type="component" value="Unplaced"/>
</dbReference>